<feature type="signal peptide" evidence="2">
    <location>
        <begin position="1"/>
        <end position="16"/>
    </location>
</feature>
<dbReference type="InterPro" id="IPR035971">
    <property type="entry name" value="CBD_sf"/>
</dbReference>
<dbReference type="Pfam" id="PF00734">
    <property type="entry name" value="CBM_1"/>
    <property type="match status" value="3"/>
</dbReference>
<proteinExistence type="predicted"/>
<dbReference type="InterPro" id="IPR000254">
    <property type="entry name" value="CBD"/>
</dbReference>
<dbReference type="GO" id="GO:0030248">
    <property type="term" value="F:cellulose binding"/>
    <property type="evidence" value="ECO:0007669"/>
    <property type="project" value="InterPro"/>
</dbReference>
<dbReference type="OrthoDB" id="69328at2759"/>
<feature type="chain" id="PRO_5001538275" description="CBM1 domain-containing protein" evidence="2">
    <location>
        <begin position="17"/>
        <end position="381"/>
    </location>
</feature>
<organism evidence="4">
    <name type="scientific">Aphanomyces invadans</name>
    <dbReference type="NCBI Taxonomy" id="157072"/>
    <lineage>
        <taxon>Eukaryota</taxon>
        <taxon>Sar</taxon>
        <taxon>Stramenopiles</taxon>
        <taxon>Oomycota</taxon>
        <taxon>Saprolegniomycetes</taxon>
        <taxon>Saprolegniales</taxon>
        <taxon>Verrucalvaceae</taxon>
        <taxon>Aphanomyces</taxon>
    </lineage>
</organism>
<dbReference type="SUPFAM" id="SSF57180">
    <property type="entry name" value="Cellulose-binding domain"/>
    <property type="match status" value="3"/>
</dbReference>
<evidence type="ECO:0000313" key="4">
    <source>
        <dbReference type="EMBL" id="ETW06458.1"/>
    </source>
</evidence>
<reference evidence="4" key="1">
    <citation type="submission" date="2013-12" db="EMBL/GenBank/DDBJ databases">
        <title>The Genome Sequence of Aphanomyces invadans NJM9701.</title>
        <authorList>
            <consortium name="The Broad Institute Genomics Platform"/>
            <person name="Russ C."/>
            <person name="Tyler B."/>
            <person name="van West P."/>
            <person name="Dieguez-Uribeondo J."/>
            <person name="Young S.K."/>
            <person name="Zeng Q."/>
            <person name="Gargeya S."/>
            <person name="Fitzgerald M."/>
            <person name="Abouelleil A."/>
            <person name="Alvarado L."/>
            <person name="Chapman S.B."/>
            <person name="Gainer-Dewar J."/>
            <person name="Goldberg J."/>
            <person name="Griggs A."/>
            <person name="Gujja S."/>
            <person name="Hansen M."/>
            <person name="Howarth C."/>
            <person name="Imamovic A."/>
            <person name="Ireland A."/>
            <person name="Larimer J."/>
            <person name="McCowan C."/>
            <person name="Murphy C."/>
            <person name="Pearson M."/>
            <person name="Poon T.W."/>
            <person name="Priest M."/>
            <person name="Roberts A."/>
            <person name="Saif S."/>
            <person name="Shea T."/>
            <person name="Sykes S."/>
            <person name="Wortman J."/>
            <person name="Nusbaum C."/>
            <person name="Birren B."/>
        </authorList>
    </citation>
    <scope>NUCLEOTIDE SEQUENCE [LARGE SCALE GENOMIC DNA]</scope>
    <source>
        <strain evidence="4">NJM9701</strain>
    </source>
</reference>
<evidence type="ECO:0000259" key="3">
    <source>
        <dbReference type="PROSITE" id="PS51164"/>
    </source>
</evidence>
<feature type="domain" description="CBM1" evidence="3">
    <location>
        <begin position="300"/>
        <end position="336"/>
    </location>
</feature>
<dbReference type="PROSITE" id="PS00562">
    <property type="entry name" value="CBM1_1"/>
    <property type="match status" value="2"/>
</dbReference>
<dbReference type="SMART" id="SM00236">
    <property type="entry name" value="fCBD"/>
    <property type="match status" value="5"/>
</dbReference>
<evidence type="ECO:0000256" key="1">
    <source>
        <dbReference type="ARBA" id="ARBA00022729"/>
    </source>
</evidence>
<feature type="domain" description="CBM1" evidence="3">
    <location>
        <begin position="72"/>
        <end position="109"/>
    </location>
</feature>
<dbReference type="VEuPathDB" id="FungiDB:H310_02714"/>
<dbReference type="EMBL" id="KI913955">
    <property type="protein sequence ID" value="ETW06458.1"/>
    <property type="molecule type" value="Genomic_DNA"/>
</dbReference>
<dbReference type="GO" id="GO:0005576">
    <property type="term" value="C:extracellular region"/>
    <property type="evidence" value="ECO:0007669"/>
    <property type="project" value="InterPro"/>
</dbReference>
<dbReference type="GeneID" id="20079764"/>
<accession>A0A024ULJ1</accession>
<name>A0A024ULJ1_9STRA</name>
<dbReference type="eggNOG" id="ENOG502S81Z">
    <property type="taxonomic scope" value="Eukaryota"/>
</dbReference>
<dbReference type="AlphaFoldDB" id="A0A024ULJ1"/>
<dbReference type="PROSITE" id="PS51164">
    <property type="entry name" value="CBM1_2"/>
    <property type="match status" value="3"/>
</dbReference>
<feature type="domain" description="CBM1" evidence="3">
    <location>
        <begin position="343"/>
        <end position="379"/>
    </location>
</feature>
<dbReference type="GO" id="GO:0005975">
    <property type="term" value="P:carbohydrate metabolic process"/>
    <property type="evidence" value="ECO:0007669"/>
    <property type="project" value="InterPro"/>
</dbReference>
<dbReference type="RefSeq" id="XP_008864533.1">
    <property type="nucleotide sequence ID" value="XM_008866311.1"/>
</dbReference>
<protein>
    <recommendedName>
        <fullName evidence="3">CBM1 domain-containing protein</fullName>
    </recommendedName>
</protein>
<keyword evidence="1 2" id="KW-0732">Signal</keyword>
<sequence>MQVPLIVSALVAAAAADLACVAEYGLCDTGAPCCNANSTCHRFDDNVAQCLPASHQVKNTHERAASGEAKRVCATTWSQCDGQNWPNGVCCISPNDRCVKHNDYYSQCIPMSSTTSVPTQANARCSENWSQCNGQNWPNGVCCKDPLFQCNFKNQYLSLCEPKRAAKAAEASCTNVSVVGDATYCVKGAICGDEGDVCPKKGDTAVGDCISTLMSYVGATSSCVAPADATCQKIPITTTGAPVPTTANSGKCSTNWSQCNGQNWPYGVCCEDASFQCNYKNQYLSLCEPKQPAKAAEASGVVAVWQQCGGKAYQGPKQCTTGNTCEVINEWYSQCRPAPTKDGVLATWARCGGIGHTGLTKCRDEDKCVKHNDYYSQCVPK</sequence>
<evidence type="ECO:0000256" key="2">
    <source>
        <dbReference type="SAM" id="SignalP"/>
    </source>
</evidence>
<gene>
    <name evidence="4" type="ORF">H310_02714</name>
</gene>